<evidence type="ECO:0000256" key="2">
    <source>
        <dbReference type="HAMAP-Rule" id="MF_00795"/>
    </source>
</evidence>
<dbReference type="FunFam" id="3.20.20.380:FF:000001">
    <property type="entry name" value="Copper homeostasis protein CutC"/>
    <property type="match status" value="1"/>
</dbReference>
<accession>A0A4U6DC50</accession>
<dbReference type="AlphaFoldDB" id="A0A4U6DC50"/>
<proteinExistence type="inferred from homology"/>
<keyword evidence="2" id="KW-0963">Cytoplasm</keyword>
<dbReference type="GO" id="GO:0005507">
    <property type="term" value="F:copper ion binding"/>
    <property type="evidence" value="ECO:0007669"/>
    <property type="project" value="TreeGrafter"/>
</dbReference>
<dbReference type="Pfam" id="PF03932">
    <property type="entry name" value="CutC"/>
    <property type="match status" value="1"/>
</dbReference>
<dbReference type="Gene3D" id="3.20.20.380">
    <property type="entry name" value="Copper homeostasis (CutC) domain"/>
    <property type="match status" value="1"/>
</dbReference>
<dbReference type="OrthoDB" id="9815677at2"/>
<comment type="subcellular location">
    <subcellularLocation>
        <location evidence="2">Cytoplasm</location>
    </subcellularLocation>
</comment>
<dbReference type="PANTHER" id="PTHR12598">
    <property type="entry name" value="COPPER HOMEOSTASIS PROTEIN CUTC"/>
    <property type="match status" value="1"/>
</dbReference>
<name>A0A4U6DC50_9BACT</name>
<comment type="caution">
    <text evidence="3">The sequence shown here is derived from an EMBL/GenBank/DDBJ whole genome shotgun (WGS) entry which is preliminary data.</text>
</comment>
<dbReference type="EMBL" id="SZVO01000001">
    <property type="protein sequence ID" value="TKT93818.1"/>
    <property type="molecule type" value="Genomic_DNA"/>
</dbReference>
<organism evidence="3 4">
    <name type="scientific">Dyadobacter frigoris</name>
    <dbReference type="NCBI Taxonomy" id="2576211"/>
    <lineage>
        <taxon>Bacteria</taxon>
        <taxon>Pseudomonadati</taxon>
        <taxon>Bacteroidota</taxon>
        <taxon>Cytophagia</taxon>
        <taxon>Cytophagales</taxon>
        <taxon>Spirosomataceae</taxon>
        <taxon>Dyadobacter</taxon>
    </lineage>
</organism>
<dbReference type="RefSeq" id="WP_137338110.1">
    <property type="nucleotide sequence ID" value="NZ_BSQH01000001.1"/>
</dbReference>
<comment type="similarity">
    <text evidence="1 2">Belongs to the CutC family.</text>
</comment>
<dbReference type="PANTHER" id="PTHR12598:SF0">
    <property type="entry name" value="COPPER HOMEOSTASIS PROTEIN CUTC HOMOLOG"/>
    <property type="match status" value="1"/>
</dbReference>
<dbReference type="HAMAP" id="MF_00795">
    <property type="entry name" value="CutC"/>
    <property type="match status" value="1"/>
</dbReference>
<dbReference type="GO" id="GO:0005737">
    <property type="term" value="C:cytoplasm"/>
    <property type="evidence" value="ECO:0007669"/>
    <property type="project" value="UniProtKB-SubCell"/>
</dbReference>
<dbReference type="SUPFAM" id="SSF110395">
    <property type="entry name" value="CutC-like"/>
    <property type="match status" value="1"/>
</dbReference>
<dbReference type="Proteomes" id="UP000304900">
    <property type="component" value="Unassembled WGS sequence"/>
</dbReference>
<evidence type="ECO:0000256" key="1">
    <source>
        <dbReference type="ARBA" id="ARBA00007768"/>
    </source>
</evidence>
<comment type="caution">
    <text evidence="2">Once thought to be involved in copper homeostasis, experiments in E.coli have shown this is not the case.</text>
</comment>
<reference evidence="3 4" key="1">
    <citation type="submission" date="2019-05" db="EMBL/GenBank/DDBJ databases">
        <title>Dyadobacter AR-3-8 sp. nov., isolated from arctic soil.</title>
        <authorList>
            <person name="Chaudhary D.K."/>
        </authorList>
    </citation>
    <scope>NUCLEOTIDE SEQUENCE [LARGE SCALE GENOMIC DNA]</scope>
    <source>
        <strain evidence="3 4">AR-3-8</strain>
    </source>
</reference>
<evidence type="ECO:0000313" key="3">
    <source>
        <dbReference type="EMBL" id="TKT93818.1"/>
    </source>
</evidence>
<dbReference type="InterPro" id="IPR005627">
    <property type="entry name" value="CutC-like"/>
</dbReference>
<evidence type="ECO:0000313" key="4">
    <source>
        <dbReference type="Proteomes" id="UP000304900"/>
    </source>
</evidence>
<keyword evidence="4" id="KW-1185">Reference proteome</keyword>
<gene>
    <name evidence="2" type="primary">cutC</name>
    <name evidence="3" type="ORF">FDK13_00985</name>
</gene>
<dbReference type="InterPro" id="IPR036822">
    <property type="entry name" value="CutC-like_dom_sf"/>
</dbReference>
<protein>
    <recommendedName>
        <fullName evidence="2">PF03932 family protein CutC</fullName>
    </recommendedName>
</protein>
<sequence>MTIEVCAYSLESCMNAQVGGAGRIELCGGLGEGGTTPSAGLIEMVREHIQIPIFVMIRPRGGDFVYDFFEEEIIKKDIAMAKKLGADGVVLGILLPDGNVDVARTKALVDYAAPMKVTFHRAFDLTPDPVKALKAVIETGAERILTSGQKPNALEGIKLLEQLAKTAGSSIEIMAGGGVNHNNAAELKDAGVHSLHLTAKSFRPGRQKYFPSDISMAGESPDEKSVMYSDLGLVEAIVSAVADKSLNNI</sequence>